<protein>
    <recommendedName>
        <fullName evidence="2">UPF0235 protein BEN30_01130</fullName>
    </recommendedName>
</protein>
<dbReference type="Gene3D" id="3.30.1200.10">
    <property type="entry name" value="YggU-like"/>
    <property type="match status" value="1"/>
</dbReference>
<dbReference type="RefSeq" id="WP_069959387.1">
    <property type="nucleotide sequence ID" value="NZ_MCGG01000078.1"/>
</dbReference>
<evidence type="ECO:0000313" key="3">
    <source>
        <dbReference type="EMBL" id="OEJ64040.1"/>
    </source>
</evidence>
<dbReference type="InterPro" id="IPR036591">
    <property type="entry name" value="YggU-like_sf"/>
</dbReference>
<accession>A0A1E5Q414</accession>
<name>A0A1E5Q414_9PROT</name>
<dbReference type="AlphaFoldDB" id="A0A1E5Q414"/>
<dbReference type="EMBL" id="MCGG01000078">
    <property type="protein sequence ID" value="OEJ64040.1"/>
    <property type="molecule type" value="Genomic_DNA"/>
</dbReference>
<comment type="caution">
    <text evidence="3">The sequence shown here is derived from an EMBL/GenBank/DDBJ whole genome shotgun (WGS) entry which is preliminary data.</text>
</comment>
<dbReference type="OrthoDB" id="9801972at2"/>
<evidence type="ECO:0000256" key="1">
    <source>
        <dbReference type="ARBA" id="ARBA00010364"/>
    </source>
</evidence>
<gene>
    <name evidence="3" type="ORF">BEN30_01130</name>
</gene>
<dbReference type="Proteomes" id="UP000095347">
    <property type="component" value="Unassembled WGS sequence"/>
</dbReference>
<dbReference type="SMART" id="SM01152">
    <property type="entry name" value="DUF167"/>
    <property type="match status" value="1"/>
</dbReference>
<dbReference type="HAMAP" id="MF_00634">
    <property type="entry name" value="UPF0235"/>
    <property type="match status" value="1"/>
</dbReference>
<dbReference type="NCBIfam" id="TIGR00251">
    <property type="entry name" value="DUF167 family protein"/>
    <property type="match status" value="1"/>
</dbReference>
<organism evidence="3 4">
    <name type="scientific">Magnetovibrio blakemorei</name>
    <dbReference type="NCBI Taxonomy" id="28181"/>
    <lineage>
        <taxon>Bacteria</taxon>
        <taxon>Pseudomonadati</taxon>
        <taxon>Pseudomonadota</taxon>
        <taxon>Alphaproteobacteria</taxon>
        <taxon>Rhodospirillales</taxon>
        <taxon>Magnetovibrionaceae</taxon>
        <taxon>Magnetovibrio</taxon>
    </lineage>
</organism>
<dbReference type="Pfam" id="PF02594">
    <property type="entry name" value="DUF167"/>
    <property type="match status" value="1"/>
</dbReference>
<evidence type="ECO:0000313" key="4">
    <source>
        <dbReference type="Proteomes" id="UP000095347"/>
    </source>
</evidence>
<proteinExistence type="inferred from homology"/>
<comment type="similarity">
    <text evidence="1 2">Belongs to the UPF0235 family.</text>
</comment>
<dbReference type="SUPFAM" id="SSF69786">
    <property type="entry name" value="YggU-like"/>
    <property type="match status" value="1"/>
</dbReference>
<dbReference type="STRING" id="28181.BEN30_01130"/>
<dbReference type="InterPro" id="IPR003746">
    <property type="entry name" value="DUF167"/>
</dbReference>
<sequence>MGGAVSFAQITPEGLRLRIRLTPSGRRDGFDGVMLDADDNGVLKASVTKAPEDGKANQALIKMLAKEWKVAKSLLDVIQGQTNRNKVVLIRGDADALNKQIGDWAHSQDFA</sequence>
<keyword evidence="4" id="KW-1185">Reference proteome</keyword>
<evidence type="ECO:0000256" key="2">
    <source>
        <dbReference type="HAMAP-Rule" id="MF_00634"/>
    </source>
</evidence>
<reference evidence="4" key="1">
    <citation type="submission" date="2016-07" db="EMBL/GenBank/DDBJ databases">
        <authorList>
            <person name="Florea S."/>
            <person name="Webb J.S."/>
            <person name="Jaromczyk J."/>
            <person name="Schardl C.L."/>
        </authorList>
    </citation>
    <scope>NUCLEOTIDE SEQUENCE [LARGE SCALE GENOMIC DNA]</scope>
    <source>
        <strain evidence="4">MV-1</strain>
    </source>
</reference>